<proteinExistence type="inferred from homology"/>
<keyword evidence="7" id="KW-0539">Nucleus</keyword>
<evidence type="ECO:0000313" key="13">
    <source>
        <dbReference type="Proteomes" id="UP001338582"/>
    </source>
</evidence>
<dbReference type="GO" id="GO:0000349">
    <property type="term" value="P:generation of catalytic spliceosome for first transesterification step"/>
    <property type="evidence" value="ECO:0007669"/>
    <property type="project" value="TreeGrafter"/>
</dbReference>
<feature type="domain" description="Pre-mRNA-splicing factor Syf1-like N-terminal HAT-repeats" evidence="11">
    <location>
        <begin position="12"/>
        <end position="156"/>
    </location>
</feature>
<evidence type="ECO:0000259" key="11">
    <source>
        <dbReference type="Pfam" id="PF23233"/>
    </source>
</evidence>
<evidence type="ECO:0000256" key="8">
    <source>
        <dbReference type="ARBA" id="ARBA00039472"/>
    </source>
</evidence>
<dbReference type="InterPro" id="IPR011990">
    <property type="entry name" value="TPR-like_helical_dom_sf"/>
</dbReference>
<dbReference type="PANTHER" id="PTHR11246:SF5">
    <property type="entry name" value="PRE-MRNA-SPLICING FACTOR SYF1"/>
    <property type="match status" value="1"/>
</dbReference>
<gene>
    <name evidence="12" type="ORF">PUMCH_004185</name>
</gene>
<evidence type="ECO:0000256" key="7">
    <source>
        <dbReference type="ARBA" id="ARBA00023242"/>
    </source>
</evidence>
<evidence type="ECO:0000256" key="3">
    <source>
        <dbReference type="ARBA" id="ARBA00022664"/>
    </source>
</evidence>
<evidence type="ECO:0000259" key="9">
    <source>
        <dbReference type="Pfam" id="PF23220"/>
    </source>
</evidence>
<dbReference type="PANTHER" id="PTHR11246">
    <property type="entry name" value="PRE-MRNA SPLICING FACTOR"/>
    <property type="match status" value="1"/>
</dbReference>
<evidence type="ECO:0000313" key="12">
    <source>
        <dbReference type="EMBL" id="WPK26823.1"/>
    </source>
</evidence>
<keyword evidence="3" id="KW-0507">mRNA processing</keyword>
<dbReference type="Pfam" id="PF23233">
    <property type="entry name" value="HAT_Syf1_CNRKL1_N"/>
    <property type="match status" value="1"/>
</dbReference>
<feature type="domain" description="Pre-mRNA-splicing factor SYF1 central HAT repeats" evidence="9">
    <location>
        <begin position="235"/>
        <end position="363"/>
    </location>
</feature>
<dbReference type="InterPro" id="IPR056350">
    <property type="entry name" value="HAT_Syf1_central"/>
</dbReference>
<dbReference type="GO" id="GO:0071007">
    <property type="term" value="C:U2-type catalytic step 2 spliceosome"/>
    <property type="evidence" value="ECO:0007669"/>
    <property type="project" value="TreeGrafter"/>
</dbReference>
<dbReference type="InterPro" id="IPR045075">
    <property type="entry name" value="Syf1-like"/>
</dbReference>
<dbReference type="GO" id="GO:0000974">
    <property type="term" value="C:Prp19 complex"/>
    <property type="evidence" value="ECO:0007669"/>
    <property type="project" value="TreeGrafter"/>
</dbReference>
<dbReference type="GeneID" id="88175246"/>
<evidence type="ECO:0000256" key="5">
    <source>
        <dbReference type="ARBA" id="ARBA00022737"/>
    </source>
</evidence>
<feature type="domain" description="Pre-mRNA-splicing factor Syf1/CRNKL1-like C-terminal HAT-repeats" evidence="10">
    <location>
        <begin position="375"/>
        <end position="751"/>
    </location>
</feature>
<dbReference type="SUPFAM" id="SSF48452">
    <property type="entry name" value="TPR-like"/>
    <property type="match status" value="3"/>
</dbReference>
<dbReference type="Proteomes" id="UP001338582">
    <property type="component" value="Chromosome 5"/>
</dbReference>
<organism evidence="12 13">
    <name type="scientific">Australozyma saopauloensis</name>
    <dbReference type="NCBI Taxonomy" id="291208"/>
    <lineage>
        <taxon>Eukaryota</taxon>
        <taxon>Fungi</taxon>
        <taxon>Dikarya</taxon>
        <taxon>Ascomycota</taxon>
        <taxon>Saccharomycotina</taxon>
        <taxon>Pichiomycetes</taxon>
        <taxon>Metschnikowiaceae</taxon>
        <taxon>Australozyma</taxon>
    </lineage>
</organism>
<keyword evidence="5" id="KW-0677">Repeat</keyword>
<dbReference type="AlphaFoldDB" id="A0AAX4HE80"/>
<evidence type="ECO:0000256" key="6">
    <source>
        <dbReference type="ARBA" id="ARBA00023187"/>
    </source>
</evidence>
<dbReference type="EMBL" id="CP138898">
    <property type="protein sequence ID" value="WPK26823.1"/>
    <property type="molecule type" value="Genomic_DNA"/>
</dbReference>
<keyword evidence="6" id="KW-0508">mRNA splicing</keyword>
<evidence type="ECO:0000259" key="10">
    <source>
        <dbReference type="Pfam" id="PF23231"/>
    </source>
</evidence>
<keyword evidence="4" id="KW-0747">Spliceosome</keyword>
<dbReference type="Pfam" id="PF23220">
    <property type="entry name" value="HAT_Syf1_M"/>
    <property type="match status" value="1"/>
</dbReference>
<keyword evidence="13" id="KW-1185">Reference proteome</keyword>
<reference evidence="12 13" key="1">
    <citation type="submission" date="2023-10" db="EMBL/GenBank/DDBJ databases">
        <title>Draft Genome Sequence of Candida saopaulonensis from a very Premature Infant with Sepsis.</title>
        <authorList>
            <person name="Ning Y."/>
            <person name="Dai R."/>
            <person name="Xiao M."/>
            <person name="Xu Y."/>
            <person name="Yan Q."/>
            <person name="Zhang L."/>
        </authorList>
    </citation>
    <scope>NUCLEOTIDE SEQUENCE [LARGE SCALE GENOMIC DNA]</scope>
    <source>
        <strain evidence="12 13">19XY460</strain>
    </source>
</reference>
<dbReference type="InterPro" id="IPR003107">
    <property type="entry name" value="HAT"/>
</dbReference>
<evidence type="ECO:0000256" key="1">
    <source>
        <dbReference type="ARBA" id="ARBA00004123"/>
    </source>
</evidence>
<comment type="similarity">
    <text evidence="2">Belongs to the crooked-neck family.</text>
</comment>
<dbReference type="Gene3D" id="1.25.40.10">
    <property type="entry name" value="Tetratricopeptide repeat domain"/>
    <property type="match status" value="4"/>
</dbReference>
<dbReference type="Pfam" id="PF23231">
    <property type="entry name" value="HAT_Syf1_CNRKL1_C"/>
    <property type="match status" value="1"/>
</dbReference>
<dbReference type="InterPro" id="IPR055430">
    <property type="entry name" value="HAT_Syf1_CNRKL1_C"/>
</dbReference>
<name>A0AAX4HE80_9ASCO</name>
<comment type="subcellular location">
    <subcellularLocation>
        <location evidence="1">Nucleus</location>
    </subcellularLocation>
</comment>
<dbReference type="KEGG" id="asau:88175246"/>
<accession>A0AAX4HE80</accession>
<protein>
    <recommendedName>
        <fullName evidence="8">Pre-mRNA-splicing factor SYF1</fullName>
    </recommendedName>
</protein>
<dbReference type="GO" id="GO:0071014">
    <property type="term" value="C:post-mRNA release spliceosomal complex"/>
    <property type="evidence" value="ECO:0007669"/>
    <property type="project" value="TreeGrafter"/>
</dbReference>
<sequence>MDLDTLILEASVAFEEALLKNLENESLWLDYYQANESSLERSIFILDRAVSSLPASYTLWNVYLLLPWGEEDGDILLQLYQRALQTLNSEPGIWLRYLQLVKSKKDFSAYGSALDLALNNLHASHHADLWKSYLGVANSKRGSFGANVYKRVFQIQATQRNPFPVDRCECVLKVAQFGDLNSALTLYSQIPRNEIKNAEQDSYFVSIFLDLLISHGSFADHDYLERIALDAALDLPEKKAKFVLKIAMYYEKRLVFNKARHYFNLALLQATNMKALALTFEQYTDFLEHEIISLKSKNLIDEAEMKLRLYENFVEQQKILANDMLLRTEPNNVDLWLDRAEIFRGEKKTNEIIASLVTAIKSVNPLEAHSRKGKSLADIWSCYANLYISLGDNNTARLIYSRAVKSQYKSADELANIYIMWSELALESSDDEALEIVEQVLYTIPSNASEIEVDDISRPIQERVFKSVHLWSFYIDLLTSMSHEDKLTKKLRSAYEAMMSLGVITLRLVFQYADFVLAQKDYAGAYSIYELSISKFNSPTPCFKIWMAYLEKIVSVEKEESKILDVFDRCLASNLPGHLIADVFKMYSQFLQTRGSLAKSIKILSQAVERLSQAYSQKTMSTENAYKVVDDKYEIYLILFDSISLKLKDVDLLRSTITNAVQDTQLSLPMVIELSLKYARFELDLGEIGRARALLKHASSLAHPSSRLMEPVWKEWTEFEARNGTEYTYKDMLSFKRVVANEFEALQDYSSEINPMGFVKADTIQKVEAIQATQDPNAIELDMDM</sequence>
<evidence type="ECO:0000256" key="4">
    <source>
        <dbReference type="ARBA" id="ARBA00022728"/>
    </source>
</evidence>
<dbReference type="InterPro" id="IPR055433">
    <property type="entry name" value="HAT_Syf1-like_N"/>
</dbReference>
<evidence type="ECO:0000256" key="2">
    <source>
        <dbReference type="ARBA" id="ARBA00008644"/>
    </source>
</evidence>
<dbReference type="SMART" id="SM00386">
    <property type="entry name" value="HAT"/>
    <property type="match status" value="8"/>
</dbReference>
<dbReference type="RefSeq" id="XP_062879202.1">
    <property type="nucleotide sequence ID" value="XM_063023132.1"/>
</dbReference>